<dbReference type="Proteomes" id="UP000598997">
    <property type="component" value="Unassembled WGS sequence"/>
</dbReference>
<evidence type="ECO:0000313" key="1">
    <source>
        <dbReference type="EMBL" id="GGD44634.1"/>
    </source>
</evidence>
<dbReference type="RefSeq" id="WP_066760991.1">
    <property type="nucleotide sequence ID" value="NZ_BMIO01000005.1"/>
</dbReference>
<evidence type="ECO:0000313" key="2">
    <source>
        <dbReference type="Proteomes" id="UP000598997"/>
    </source>
</evidence>
<dbReference type="EMBL" id="BMIO01000005">
    <property type="protein sequence ID" value="GGD44634.1"/>
    <property type="molecule type" value="Genomic_DNA"/>
</dbReference>
<dbReference type="AlphaFoldDB" id="A0A916YIE6"/>
<proteinExistence type="predicted"/>
<sequence length="63" mass="6876">MADLKKFVLFQRGDSSQVACQVSRVLYVTKSDRGATLHFGGNAQVNVQQSFEEVLASLAETQA</sequence>
<gene>
    <name evidence="1" type="ORF">GCM10010989_18430</name>
</gene>
<keyword evidence="2" id="KW-1185">Reference proteome</keyword>
<accession>A0A916YIE6</accession>
<reference evidence="1 2" key="1">
    <citation type="journal article" date="2014" name="Int. J. Syst. Evol. Microbiol.">
        <title>Complete genome sequence of Corynebacterium casei LMG S-19264T (=DSM 44701T), isolated from a smear-ripened cheese.</title>
        <authorList>
            <consortium name="US DOE Joint Genome Institute (JGI-PGF)"/>
            <person name="Walter F."/>
            <person name="Albersmeier A."/>
            <person name="Kalinowski J."/>
            <person name="Ruckert C."/>
        </authorList>
    </citation>
    <scope>NUCLEOTIDE SEQUENCE [LARGE SCALE GENOMIC DNA]</scope>
    <source>
        <strain evidence="1 2">CGMCC 1.15358</strain>
    </source>
</reference>
<comment type="caution">
    <text evidence="1">The sequence shown here is derived from an EMBL/GenBank/DDBJ whole genome shotgun (WGS) entry which is preliminary data.</text>
</comment>
<organism evidence="1 2">
    <name type="scientific">Croceicoccus pelagius</name>
    <dbReference type="NCBI Taxonomy" id="1703341"/>
    <lineage>
        <taxon>Bacteria</taxon>
        <taxon>Pseudomonadati</taxon>
        <taxon>Pseudomonadota</taxon>
        <taxon>Alphaproteobacteria</taxon>
        <taxon>Sphingomonadales</taxon>
        <taxon>Erythrobacteraceae</taxon>
        <taxon>Croceicoccus</taxon>
    </lineage>
</organism>
<dbReference type="OrthoDB" id="7433332at2"/>
<protein>
    <submittedName>
        <fullName evidence="1">Uncharacterized protein</fullName>
    </submittedName>
</protein>
<name>A0A916YIE6_9SPHN</name>